<feature type="transmembrane region" description="Helical" evidence="1">
    <location>
        <begin position="431"/>
        <end position="451"/>
    </location>
</feature>
<dbReference type="Proteomes" id="UP000001494">
    <property type="component" value="Chromosome"/>
</dbReference>
<evidence type="ECO:0000256" key="1">
    <source>
        <dbReference type="SAM" id="Phobius"/>
    </source>
</evidence>
<gene>
    <name evidence="2" type="ordered locus">Zmob_0719</name>
</gene>
<feature type="transmembrane region" description="Helical" evidence="1">
    <location>
        <begin position="296"/>
        <end position="316"/>
    </location>
</feature>
<accession>A0A0H3FXV4</accession>
<dbReference type="OrthoDB" id="7542932at2"/>
<keyword evidence="1" id="KW-0472">Membrane</keyword>
<dbReference type="eggNOG" id="ENOG5033DQ6">
    <property type="taxonomic scope" value="Bacteria"/>
</dbReference>
<dbReference type="KEGG" id="zmm:Zmob_0719"/>
<sequence>MENKRLYKISFIFIVCCILIYAGDVLFWCHLPIRIKDSGLTLTFNSMIDHLLHGKFDVDPDIVGKEGFLRDGHVYAYWGIFPALLRLPVIFLPNGLHIDVTRLSCVIAAIFMFLINLKSLKYVTANTTPASSWVRKSLLFAIAFSGVQICFLRPSLYQEVCLWALVFGMMFVHWSLRACLDAKQIPKALIWMSVASVGALLTRVSMGIGTYGAECLLGIVVLWRHLNNISKSSKETVHQQKYQYVIAAAILIVGILLTAGINFERWGNPFTFANYNLYLYNAEYPDRIARTARYGLFNIQRIPFGLIYFFFPLWAVRNGNHLIFQNLFTHLLDAVELPPSSFFLTDGVFLLFGAIFIYSLLNRSAKCRSTDIRIFSCSIILGLAVPAVLMLMAISMNYRYRAEFYPLIMFLGFMGISCVSVGEFNKKWLKTLCITLVVIGIIFSNAILIIYNLSQHGPALELITDGIPNYYLSRFRHII</sequence>
<keyword evidence="1" id="KW-0812">Transmembrane</keyword>
<evidence type="ECO:0000313" key="3">
    <source>
        <dbReference type="Proteomes" id="UP000001494"/>
    </source>
</evidence>
<dbReference type="AlphaFoldDB" id="A0A0H3FXV4"/>
<evidence type="ECO:0008006" key="4">
    <source>
        <dbReference type="Google" id="ProtNLM"/>
    </source>
</evidence>
<feature type="transmembrane region" description="Helical" evidence="1">
    <location>
        <begin position="200"/>
        <end position="222"/>
    </location>
</feature>
<keyword evidence="1" id="KW-1133">Transmembrane helix</keyword>
<feature type="transmembrane region" description="Helical" evidence="1">
    <location>
        <begin position="6"/>
        <end position="29"/>
    </location>
</feature>
<dbReference type="HOGENOM" id="CLU_594400_0_0_5"/>
<feature type="transmembrane region" description="Helical" evidence="1">
    <location>
        <begin position="373"/>
        <end position="398"/>
    </location>
</feature>
<feature type="transmembrane region" description="Helical" evidence="1">
    <location>
        <begin position="100"/>
        <end position="117"/>
    </location>
</feature>
<feature type="transmembrane region" description="Helical" evidence="1">
    <location>
        <begin position="75"/>
        <end position="94"/>
    </location>
</feature>
<dbReference type="EMBL" id="CP002850">
    <property type="protein sequence ID" value="AEH62561.1"/>
    <property type="molecule type" value="Genomic_DNA"/>
</dbReference>
<name>A0A0H3FXV4_ZYMMA</name>
<evidence type="ECO:0000313" key="2">
    <source>
        <dbReference type="EMBL" id="AEH62561.1"/>
    </source>
</evidence>
<reference evidence="2 3" key="1">
    <citation type="journal article" date="2011" name="J. Bacteriol.">
        <title>Genome sequence of the ethanol-producing Zymomonas mobilis subsp. mobilis lectotype strain ATCC 10988.</title>
        <authorList>
            <person name="Pappas K.M."/>
            <person name="Kouvelis V.N."/>
            <person name="Saunders E."/>
            <person name="Brettin T.S."/>
            <person name="Bruce D."/>
            <person name="Detter C."/>
            <person name="Balakireva M."/>
            <person name="Han C.S."/>
            <person name="Savvakis G."/>
            <person name="Kyrpides N.C."/>
            <person name="Typas M.A."/>
        </authorList>
    </citation>
    <scope>NUCLEOTIDE SEQUENCE [LARGE SCALE GENOMIC DNA]</scope>
    <source>
        <strain evidence="3">ATCC 10988 / DSM 424 / CCUG 17860 / LMG 404 / NCIMB 8938 / NRRL B-806 / ZM1</strain>
    </source>
</reference>
<feature type="transmembrane region" description="Helical" evidence="1">
    <location>
        <begin position="341"/>
        <end position="361"/>
    </location>
</feature>
<proteinExistence type="predicted"/>
<organism evidence="2 3">
    <name type="scientific">Zymomonas mobilis subsp. mobilis (strain ATCC 10988 / DSM 424 / LMG 404 / NCIMB 8938 / NRRL B-806 / ZM1)</name>
    <dbReference type="NCBI Taxonomy" id="555217"/>
    <lineage>
        <taxon>Bacteria</taxon>
        <taxon>Pseudomonadati</taxon>
        <taxon>Pseudomonadota</taxon>
        <taxon>Alphaproteobacteria</taxon>
        <taxon>Sphingomonadales</taxon>
        <taxon>Zymomonadaceae</taxon>
        <taxon>Zymomonas</taxon>
    </lineage>
</organism>
<protein>
    <recommendedName>
        <fullName evidence="4">Glycosyltransferase RgtA/B/C/D-like domain-containing protein</fullName>
    </recommendedName>
</protein>
<feature type="transmembrane region" description="Helical" evidence="1">
    <location>
        <begin position="162"/>
        <end position="180"/>
    </location>
</feature>
<feature type="transmembrane region" description="Helical" evidence="1">
    <location>
        <begin position="242"/>
        <end position="263"/>
    </location>
</feature>
<feature type="transmembrane region" description="Helical" evidence="1">
    <location>
        <begin position="404"/>
        <end position="424"/>
    </location>
</feature>
<dbReference type="RefSeq" id="WP_014500678.1">
    <property type="nucleotide sequence ID" value="NC_017262.1"/>
</dbReference>